<evidence type="ECO:0000313" key="3">
    <source>
        <dbReference type="Proteomes" id="UP001217044"/>
    </source>
</evidence>
<evidence type="ECO:0000313" key="2">
    <source>
        <dbReference type="EMBL" id="WDA58577.1"/>
    </source>
</evidence>
<protein>
    <submittedName>
        <fullName evidence="2">Uncharacterized protein</fullName>
    </submittedName>
</protein>
<accession>A0ABY7V086</accession>
<dbReference type="RefSeq" id="WP_273988708.1">
    <property type="nucleotide sequence ID" value="NZ_BAABQT010000012.1"/>
</dbReference>
<feature type="transmembrane region" description="Helical" evidence="1">
    <location>
        <begin position="34"/>
        <end position="55"/>
    </location>
</feature>
<feature type="transmembrane region" description="Helical" evidence="1">
    <location>
        <begin position="96"/>
        <end position="116"/>
    </location>
</feature>
<evidence type="ECO:0000256" key="1">
    <source>
        <dbReference type="SAM" id="Phobius"/>
    </source>
</evidence>
<gene>
    <name evidence="2" type="ORF">M8445_14720</name>
</gene>
<proteinExistence type="predicted"/>
<dbReference type="EMBL" id="CP115165">
    <property type="protein sequence ID" value="WDA58577.1"/>
    <property type="molecule type" value="Genomic_DNA"/>
</dbReference>
<keyword evidence="3" id="KW-1185">Reference proteome</keyword>
<keyword evidence="1" id="KW-0472">Membrane</keyword>
<reference evidence="2 3" key="1">
    <citation type="submission" date="2022-12" db="EMBL/GenBank/DDBJ databases">
        <title>Genome Sequence of Deinococcus aquaticus Type Strain PB314.</title>
        <authorList>
            <person name="Albert C."/>
            <person name="Hill J."/>
            <person name="Boren L."/>
            <person name="Scholz-Ng S."/>
            <person name="Fatema N."/>
            <person name="Grosso R."/>
            <person name="Soboslay E."/>
            <person name="Tuohy J."/>
        </authorList>
    </citation>
    <scope>NUCLEOTIDE SEQUENCE [LARGE SCALE GENOMIC DNA]</scope>
    <source>
        <strain evidence="2 3">PB-314</strain>
    </source>
</reference>
<name>A0ABY7V086_9DEIO</name>
<sequence>MKNPLLRTALITGLVIAAVNIVFAALNYGLDRLPWWFYVAQLLLIPAMTLPMRYFPQASVTPEYGRRAGLFALGWAVPYAVYKFTGDVLSPAFNPAASLIGYVIAVALFSLIFAALRRPQAGR</sequence>
<keyword evidence="1" id="KW-1133">Transmembrane helix</keyword>
<keyword evidence="1" id="KW-0812">Transmembrane</keyword>
<dbReference type="Proteomes" id="UP001217044">
    <property type="component" value="Chromosome"/>
</dbReference>
<organism evidence="2 3">
    <name type="scientific">Deinococcus aquaticus</name>
    <dbReference type="NCBI Taxonomy" id="328692"/>
    <lineage>
        <taxon>Bacteria</taxon>
        <taxon>Thermotogati</taxon>
        <taxon>Deinococcota</taxon>
        <taxon>Deinococci</taxon>
        <taxon>Deinococcales</taxon>
        <taxon>Deinococcaceae</taxon>
        <taxon>Deinococcus</taxon>
    </lineage>
</organism>